<proteinExistence type="inferred from homology"/>
<evidence type="ECO:0000256" key="3">
    <source>
        <dbReference type="ARBA" id="ARBA00021907"/>
    </source>
</evidence>
<reference evidence="14 15" key="1">
    <citation type="submission" date="2020-05" db="EMBL/GenBank/DDBJ databases">
        <title>Complete genome of Desulfobulbus oligotrophicus.</title>
        <authorList>
            <person name="Podar M."/>
        </authorList>
    </citation>
    <scope>NUCLEOTIDE SEQUENCE [LARGE SCALE GENOMIC DNA]</scope>
    <source>
        <strain evidence="14 15">Prop6</strain>
    </source>
</reference>
<dbReference type="GO" id="GO:0005886">
    <property type="term" value="C:plasma membrane"/>
    <property type="evidence" value="ECO:0007669"/>
    <property type="project" value="UniProtKB-SubCell"/>
</dbReference>
<gene>
    <name evidence="14" type="ORF">HP555_12800</name>
</gene>
<evidence type="ECO:0000256" key="9">
    <source>
        <dbReference type="ARBA" id="ARBA00023306"/>
    </source>
</evidence>
<evidence type="ECO:0000256" key="7">
    <source>
        <dbReference type="ARBA" id="ARBA00022989"/>
    </source>
</evidence>
<evidence type="ECO:0000313" key="14">
    <source>
        <dbReference type="EMBL" id="QQG66681.1"/>
    </source>
</evidence>
<comment type="similarity">
    <text evidence="2 10">Belongs to the ABC-4 integral membrane protein family. FtsX subfamily.</text>
</comment>
<dbReference type="Gene3D" id="3.30.70.3040">
    <property type="match status" value="1"/>
</dbReference>
<dbReference type="GO" id="GO:0032153">
    <property type="term" value="C:cell division site"/>
    <property type="evidence" value="ECO:0007669"/>
    <property type="project" value="TreeGrafter"/>
</dbReference>
<evidence type="ECO:0000256" key="11">
    <source>
        <dbReference type="SAM" id="Phobius"/>
    </source>
</evidence>
<protein>
    <recommendedName>
        <fullName evidence="3 10">Cell division protein FtsX</fullName>
    </recommendedName>
</protein>
<dbReference type="InterPro" id="IPR004513">
    <property type="entry name" value="FtsX"/>
</dbReference>
<dbReference type="InterPro" id="IPR003838">
    <property type="entry name" value="ABC3_permease_C"/>
</dbReference>
<dbReference type="Pfam" id="PF02687">
    <property type="entry name" value="FtsX"/>
    <property type="match status" value="1"/>
</dbReference>
<dbReference type="PANTHER" id="PTHR47755">
    <property type="entry name" value="CELL DIVISION PROTEIN FTSX"/>
    <property type="match status" value="1"/>
</dbReference>
<dbReference type="InterPro" id="IPR040690">
    <property type="entry name" value="FtsX_ECD"/>
</dbReference>
<dbReference type="PIRSF" id="PIRSF003097">
    <property type="entry name" value="FtsX"/>
    <property type="match status" value="1"/>
</dbReference>
<sequence>MRFVYVVLRQTCRNMLHSWKSQCMTLLTVSLSVLIFSFFFLIYSNALHIGEKLGDDLRLIVYLDEEAAPPLQEEYRHKILKFDQVDRIEFVSSQQAYKRFEHMLGDNTDVLTGVPTDFLPPSIEVYPVRTLDSLSRITRFSDYLQTLPGVLKVQYGKEWIDRFYAFIQLMRVIIILSGALLIMTTTFMVAHTIRLSLVSRQQELELLRLVGATNNYIRTPFLFEGALQGCIGASCGIGALLALFNWITLRFAGPETISQLPFIFFNWPIVCAIIGISTLLCTFGSLSAIRRFLHL</sequence>
<keyword evidence="6 11" id="KW-0812">Transmembrane</keyword>
<evidence type="ECO:0000256" key="6">
    <source>
        <dbReference type="ARBA" id="ARBA00022692"/>
    </source>
</evidence>
<feature type="domain" description="ABC3 transporter permease C-terminal" evidence="12">
    <location>
        <begin position="178"/>
        <end position="294"/>
    </location>
</feature>
<evidence type="ECO:0000256" key="1">
    <source>
        <dbReference type="ARBA" id="ARBA00004651"/>
    </source>
</evidence>
<dbReference type="EMBL" id="CP054140">
    <property type="protein sequence ID" value="QQG66681.1"/>
    <property type="molecule type" value="Genomic_DNA"/>
</dbReference>
<evidence type="ECO:0000259" key="12">
    <source>
        <dbReference type="Pfam" id="PF02687"/>
    </source>
</evidence>
<evidence type="ECO:0000259" key="13">
    <source>
        <dbReference type="Pfam" id="PF18075"/>
    </source>
</evidence>
<dbReference type="GO" id="GO:0051301">
    <property type="term" value="P:cell division"/>
    <property type="evidence" value="ECO:0007669"/>
    <property type="project" value="UniProtKB-KW"/>
</dbReference>
<feature type="domain" description="FtsX extracellular" evidence="13">
    <location>
        <begin position="60"/>
        <end position="153"/>
    </location>
</feature>
<keyword evidence="15" id="KW-1185">Reference proteome</keyword>
<dbReference type="KEGG" id="dog:HP555_12800"/>
<keyword evidence="5 10" id="KW-0132">Cell division</keyword>
<dbReference type="AlphaFoldDB" id="A0A7T6ARD0"/>
<dbReference type="Proteomes" id="UP000596092">
    <property type="component" value="Chromosome"/>
</dbReference>
<dbReference type="Pfam" id="PF18075">
    <property type="entry name" value="FtsX_ECD"/>
    <property type="match status" value="1"/>
</dbReference>
<feature type="transmembrane region" description="Helical" evidence="11">
    <location>
        <begin position="163"/>
        <end position="190"/>
    </location>
</feature>
<accession>A0A7T6ARD0</accession>
<keyword evidence="9 10" id="KW-0131">Cell cycle</keyword>
<evidence type="ECO:0000256" key="10">
    <source>
        <dbReference type="PIRNR" id="PIRNR003097"/>
    </source>
</evidence>
<dbReference type="PANTHER" id="PTHR47755:SF1">
    <property type="entry name" value="CELL DIVISION PROTEIN FTSX"/>
    <property type="match status" value="1"/>
</dbReference>
<keyword evidence="8 10" id="KW-0472">Membrane</keyword>
<evidence type="ECO:0000256" key="8">
    <source>
        <dbReference type="ARBA" id="ARBA00023136"/>
    </source>
</evidence>
<comment type="subcellular location">
    <subcellularLocation>
        <location evidence="1">Cell membrane</location>
        <topology evidence="1">Multi-pass membrane protein</topology>
    </subcellularLocation>
</comment>
<evidence type="ECO:0000313" key="15">
    <source>
        <dbReference type="Proteomes" id="UP000596092"/>
    </source>
</evidence>
<evidence type="ECO:0000256" key="5">
    <source>
        <dbReference type="ARBA" id="ARBA00022618"/>
    </source>
</evidence>
<organism evidence="14 15">
    <name type="scientific">Desulfobulbus oligotrophicus</name>
    <dbReference type="NCBI Taxonomy" id="1909699"/>
    <lineage>
        <taxon>Bacteria</taxon>
        <taxon>Pseudomonadati</taxon>
        <taxon>Thermodesulfobacteriota</taxon>
        <taxon>Desulfobulbia</taxon>
        <taxon>Desulfobulbales</taxon>
        <taxon>Desulfobulbaceae</taxon>
        <taxon>Desulfobulbus</taxon>
    </lineage>
</organism>
<feature type="transmembrane region" description="Helical" evidence="11">
    <location>
        <begin position="23"/>
        <end position="43"/>
    </location>
</feature>
<feature type="transmembrane region" description="Helical" evidence="11">
    <location>
        <begin position="226"/>
        <end position="247"/>
    </location>
</feature>
<keyword evidence="4 10" id="KW-1003">Cell membrane</keyword>
<feature type="transmembrane region" description="Helical" evidence="11">
    <location>
        <begin position="267"/>
        <end position="289"/>
    </location>
</feature>
<keyword evidence="7 11" id="KW-1133">Transmembrane helix</keyword>
<name>A0A7T6ARD0_9BACT</name>
<evidence type="ECO:0000256" key="4">
    <source>
        <dbReference type="ARBA" id="ARBA00022475"/>
    </source>
</evidence>
<evidence type="ECO:0000256" key="2">
    <source>
        <dbReference type="ARBA" id="ARBA00007379"/>
    </source>
</evidence>